<feature type="region of interest" description="Disordered" evidence="1">
    <location>
        <begin position="288"/>
        <end position="330"/>
    </location>
</feature>
<keyword evidence="4" id="KW-1185">Reference proteome</keyword>
<dbReference type="AlphaFoldDB" id="A0A9Q0F8C0"/>
<dbReference type="Pfam" id="PF14111">
    <property type="entry name" value="DUF4283"/>
    <property type="match status" value="1"/>
</dbReference>
<reference evidence="3" key="1">
    <citation type="submission" date="2022-02" db="EMBL/GenBank/DDBJ databases">
        <authorList>
            <person name="Henning P.M."/>
            <person name="McCubbin A.G."/>
            <person name="Shore J.S."/>
        </authorList>
    </citation>
    <scope>NUCLEOTIDE SEQUENCE</scope>
    <source>
        <strain evidence="3">F60SS</strain>
        <tissue evidence="3">Leaves</tissue>
    </source>
</reference>
<evidence type="ECO:0000256" key="1">
    <source>
        <dbReference type="SAM" id="MobiDB-lite"/>
    </source>
</evidence>
<dbReference type="InterPro" id="IPR025558">
    <property type="entry name" value="DUF4283"/>
</dbReference>
<dbReference type="InterPro" id="IPR040256">
    <property type="entry name" value="At4g02000-like"/>
</dbReference>
<evidence type="ECO:0000313" key="3">
    <source>
        <dbReference type="EMBL" id="KAJ4826085.1"/>
    </source>
</evidence>
<feature type="region of interest" description="Disordered" evidence="1">
    <location>
        <begin position="1"/>
        <end position="40"/>
    </location>
</feature>
<dbReference type="PANTHER" id="PTHR31286:SF99">
    <property type="entry name" value="DUF4283 DOMAIN-CONTAINING PROTEIN"/>
    <property type="match status" value="1"/>
</dbReference>
<gene>
    <name evidence="3" type="ORF">Tsubulata_015181</name>
</gene>
<dbReference type="Proteomes" id="UP001141552">
    <property type="component" value="Unassembled WGS sequence"/>
</dbReference>
<accession>A0A9Q0F8C0</accession>
<comment type="caution">
    <text evidence="3">The sequence shown here is derived from an EMBL/GenBank/DDBJ whole genome shotgun (WGS) entry which is preliminary data.</text>
</comment>
<dbReference type="OrthoDB" id="1926761at2759"/>
<dbReference type="PANTHER" id="PTHR31286">
    <property type="entry name" value="GLYCINE-RICH CELL WALL STRUCTURAL PROTEIN 1.8-LIKE"/>
    <property type="match status" value="1"/>
</dbReference>
<name>A0A9Q0F8C0_9ROSI</name>
<sequence>MVVDGSPVGLGESGAADSVMTEQVAKETVSSSPSSTTVPSFRDILARGGGGSNPDEWMQEDSVECEEGDIRFVQGKHGLSLSFSADYKKRLEKAWQHAVIVKLLGKSIGYKTLCARLQSLWKPTGAVRVIDLDNEFYAVRFEKEADYIHALADGPWQIMIYVLTVQPWVTSFRASRGQVSTTVVWVRFPNFPLSWYDKNVLLALGNLVESAMKINENILKSQRGKFARVAVEVDLQKLLKGMVEVEEEEFLVMYEGLPTVCYECGSIFHSLASCPARVARERAAAVSSIGSGSGNTTASVSMASNPSPKTVGEWMNAPRNSRRRAWQQPA</sequence>
<feature type="domain" description="DUF4283" evidence="2">
    <location>
        <begin position="92"/>
        <end position="173"/>
    </location>
</feature>
<protein>
    <recommendedName>
        <fullName evidence="2">DUF4283 domain-containing protein</fullName>
    </recommendedName>
</protein>
<evidence type="ECO:0000259" key="2">
    <source>
        <dbReference type="Pfam" id="PF14111"/>
    </source>
</evidence>
<dbReference type="EMBL" id="JAKUCV010006748">
    <property type="protein sequence ID" value="KAJ4826085.1"/>
    <property type="molecule type" value="Genomic_DNA"/>
</dbReference>
<organism evidence="3 4">
    <name type="scientific">Turnera subulata</name>
    <dbReference type="NCBI Taxonomy" id="218843"/>
    <lineage>
        <taxon>Eukaryota</taxon>
        <taxon>Viridiplantae</taxon>
        <taxon>Streptophyta</taxon>
        <taxon>Embryophyta</taxon>
        <taxon>Tracheophyta</taxon>
        <taxon>Spermatophyta</taxon>
        <taxon>Magnoliopsida</taxon>
        <taxon>eudicotyledons</taxon>
        <taxon>Gunneridae</taxon>
        <taxon>Pentapetalae</taxon>
        <taxon>rosids</taxon>
        <taxon>fabids</taxon>
        <taxon>Malpighiales</taxon>
        <taxon>Passifloraceae</taxon>
        <taxon>Turnera</taxon>
    </lineage>
</organism>
<feature type="compositionally biased region" description="Polar residues" evidence="1">
    <location>
        <begin position="295"/>
        <end position="308"/>
    </location>
</feature>
<reference evidence="3" key="2">
    <citation type="journal article" date="2023" name="Plants (Basel)">
        <title>Annotation of the Turnera subulata (Passifloraceae) Draft Genome Reveals the S-Locus Evolved after the Divergence of Turneroideae from Passifloroideae in a Stepwise Manner.</title>
        <authorList>
            <person name="Henning P.M."/>
            <person name="Roalson E.H."/>
            <person name="Mir W."/>
            <person name="McCubbin A.G."/>
            <person name="Shore J.S."/>
        </authorList>
    </citation>
    <scope>NUCLEOTIDE SEQUENCE</scope>
    <source>
        <strain evidence="3">F60SS</strain>
    </source>
</reference>
<evidence type="ECO:0000313" key="4">
    <source>
        <dbReference type="Proteomes" id="UP001141552"/>
    </source>
</evidence>
<proteinExistence type="predicted"/>
<feature type="compositionally biased region" description="Basic residues" evidence="1">
    <location>
        <begin position="320"/>
        <end position="330"/>
    </location>
</feature>
<feature type="compositionally biased region" description="Low complexity" evidence="1">
    <location>
        <begin position="28"/>
        <end position="40"/>
    </location>
</feature>